<evidence type="ECO:0000256" key="4">
    <source>
        <dbReference type="ARBA" id="ARBA00019403"/>
    </source>
</evidence>
<dbReference type="InterPro" id="IPR036895">
    <property type="entry name" value="Uracil-DNA_glycosylase-like_sf"/>
</dbReference>
<evidence type="ECO:0000256" key="5">
    <source>
        <dbReference type="ARBA" id="ARBA00022485"/>
    </source>
</evidence>
<comment type="catalytic activity">
    <reaction evidence="1">
        <text>Hydrolyzes single-stranded DNA or mismatched double-stranded DNA and polynucleotides, releasing free uracil.</text>
        <dbReference type="EC" id="3.2.2.27"/>
    </reaction>
</comment>
<dbReference type="Pfam" id="PF03167">
    <property type="entry name" value="UDG"/>
    <property type="match status" value="1"/>
</dbReference>
<name>A0A2N5C687_9BURK</name>
<dbReference type="Proteomes" id="UP000234341">
    <property type="component" value="Unassembled WGS sequence"/>
</dbReference>
<dbReference type="EC" id="3.2.2.27" evidence="3"/>
<dbReference type="PANTHER" id="PTHR33693">
    <property type="entry name" value="TYPE-5 URACIL-DNA GLYCOSYLASE"/>
    <property type="match status" value="1"/>
</dbReference>
<evidence type="ECO:0000256" key="1">
    <source>
        <dbReference type="ARBA" id="ARBA00001400"/>
    </source>
</evidence>
<dbReference type="OrthoDB" id="5290748at2"/>
<keyword evidence="7" id="KW-0227">DNA damage</keyword>
<evidence type="ECO:0000259" key="13">
    <source>
        <dbReference type="SMART" id="SM00986"/>
    </source>
</evidence>
<dbReference type="PANTHER" id="PTHR33693:SF1">
    <property type="entry name" value="TYPE-4 URACIL-DNA GLYCOSYLASE"/>
    <property type="match status" value="1"/>
</dbReference>
<dbReference type="SMART" id="SM00986">
    <property type="entry name" value="UDG"/>
    <property type="match status" value="1"/>
</dbReference>
<sequence>MNRRAMFLEALGIPAEWVPRRAPAVEMADDEAVAAEAAVIETAVEPVAQTVAQMVAQTVAQTVTEAAVAPVAARQQDVRESRSLRPSEPASVPAADFPADIPADIQADASAEIDHAVDNAVELAATVEAFDAPNPDRPVAPAVAQPLVRLPGQADREAAIADMPWPALADSVAGCTACGLCDTRTQTVFGVGDTQAEWMLVGEAPGENEDLQGEPFVGQAGKLLDNMLGALGLARGRNVYIANVLKCRPPGNRNPEPDEVAQCEPYLKRQIALIKPKVIVVLGRFAAQSLLRSTTPIGKLRGTVHTYEGIPVVVTYHPAYLLRTLTDKARAWEDLCLAREVHDRAGAQA</sequence>
<keyword evidence="8" id="KW-0378">Hydrolase</keyword>
<dbReference type="InterPro" id="IPR005122">
    <property type="entry name" value="Uracil-DNA_glycosylase-like"/>
</dbReference>
<dbReference type="CDD" id="cd10030">
    <property type="entry name" value="UDG-F4_TTUDGA_SPO1dp_like"/>
    <property type="match status" value="1"/>
</dbReference>
<dbReference type="RefSeq" id="WP_101684143.1">
    <property type="nucleotide sequence ID" value="NZ_PJRP01000015.1"/>
</dbReference>
<evidence type="ECO:0000256" key="10">
    <source>
        <dbReference type="ARBA" id="ARBA00023014"/>
    </source>
</evidence>
<dbReference type="InterPro" id="IPR005273">
    <property type="entry name" value="Ura-DNA_glyco_family4"/>
</dbReference>
<organism evidence="14 15">
    <name type="scientific">Cupriavidus pauculus</name>
    <dbReference type="NCBI Taxonomy" id="82633"/>
    <lineage>
        <taxon>Bacteria</taxon>
        <taxon>Pseudomonadati</taxon>
        <taxon>Pseudomonadota</taxon>
        <taxon>Betaproteobacteria</taxon>
        <taxon>Burkholderiales</taxon>
        <taxon>Burkholderiaceae</taxon>
        <taxon>Cupriavidus</taxon>
    </lineage>
</organism>
<dbReference type="GO" id="GO:0046872">
    <property type="term" value="F:metal ion binding"/>
    <property type="evidence" value="ECO:0007669"/>
    <property type="project" value="UniProtKB-KW"/>
</dbReference>
<dbReference type="SMART" id="SM00987">
    <property type="entry name" value="UreE_C"/>
    <property type="match status" value="1"/>
</dbReference>
<dbReference type="SUPFAM" id="SSF52141">
    <property type="entry name" value="Uracil-DNA glycosylase-like"/>
    <property type="match status" value="1"/>
</dbReference>
<evidence type="ECO:0000256" key="11">
    <source>
        <dbReference type="ARBA" id="ARBA00023204"/>
    </source>
</evidence>
<evidence type="ECO:0000313" key="15">
    <source>
        <dbReference type="Proteomes" id="UP000234341"/>
    </source>
</evidence>
<dbReference type="AlphaFoldDB" id="A0A2N5C687"/>
<comment type="caution">
    <text evidence="14">The sequence shown here is derived from an EMBL/GenBank/DDBJ whole genome shotgun (WGS) entry which is preliminary data.</text>
</comment>
<keyword evidence="10" id="KW-0411">Iron-sulfur</keyword>
<evidence type="ECO:0000256" key="7">
    <source>
        <dbReference type="ARBA" id="ARBA00022763"/>
    </source>
</evidence>
<dbReference type="EMBL" id="PJRP01000015">
    <property type="protein sequence ID" value="PLP97745.1"/>
    <property type="molecule type" value="Genomic_DNA"/>
</dbReference>
<dbReference type="Gene3D" id="3.40.470.10">
    <property type="entry name" value="Uracil-DNA glycosylase-like domain"/>
    <property type="match status" value="1"/>
</dbReference>
<feature type="domain" description="Uracil-DNA glycosylase-like" evidence="13">
    <location>
        <begin position="189"/>
        <end position="336"/>
    </location>
</feature>
<keyword evidence="9" id="KW-0408">Iron</keyword>
<evidence type="ECO:0000256" key="3">
    <source>
        <dbReference type="ARBA" id="ARBA00012030"/>
    </source>
</evidence>
<dbReference type="GO" id="GO:0051539">
    <property type="term" value="F:4 iron, 4 sulfur cluster binding"/>
    <property type="evidence" value="ECO:0007669"/>
    <property type="project" value="UniProtKB-KW"/>
</dbReference>
<evidence type="ECO:0000313" key="14">
    <source>
        <dbReference type="EMBL" id="PLP97745.1"/>
    </source>
</evidence>
<evidence type="ECO:0000256" key="8">
    <source>
        <dbReference type="ARBA" id="ARBA00022801"/>
    </source>
</evidence>
<dbReference type="GO" id="GO:0006281">
    <property type="term" value="P:DNA repair"/>
    <property type="evidence" value="ECO:0007669"/>
    <property type="project" value="UniProtKB-KW"/>
</dbReference>
<evidence type="ECO:0000256" key="6">
    <source>
        <dbReference type="ARBA" id="ARBA00022723"/>
    </source>
</evidence>
<feature type="compositionally biased region" description="Basic and acidic residues" evidence="12">
    <location>
        <begin position="76"/>
        <end position="85"/>
    </location>
</feature>
<reference evidence="14 15" key="1">
    <citation type="submission" date="2017-12" db="EMBL/GenBank/DDBJ databases">
        <title>Genome sequence of the active heterotrophic nitrifier-denitrifier, Cupriavidus pauculus UM1.</title>
        <authorList>
            <person name="Putonti C."/>
            <person name="Castignetti D."/>
        </authorList>
    </citation>
    <scope>NUCLEOTIDE SEQUENCE [LARGE SCALE GENOMIC DNA]</scope>
    <source>
        <strain evidence="14 15">UM1</strain>
    </source>
</reference>
<evidence type="ECO:0000256" key="12">
    <source>
        <dbReference type="SAM" id="MobiDB-lite"/>
    </source>
</evidence>
<keyword evidence="5" id="KW-0004">4Fe-4S</keyword>
<keyword evidence="11" id="KW-0234">DNA repair</keyword>
<accession>A0A2N5C687</accession>
<evidence type="ECO:0000256" key="2">
    <source>
        <dbReference type="ARBA" id="ARBA00006521"/>
    </source>
</evidence>
<gene>
    <name evidence="14" type="ORF">CYJ10_25010</name>
</gene>
<dbReference type="GO" id="GO:0004844">
    <property type="term" value="F:uracil DNA N-glycosylase activity"/>
    <property type="evidence" value="ECO:0007669"/>
    <property type="project" value="UniProtKB-EC"/>
</dbReference>
<comment type="similarity">
    <text evidence="2">Belongs to the uracil-DNA glycosylase (UDG) superfamily. Type 4 (UDGa) family.</text>
</comment>
<protein>
    <recommendedName>
        <fullName evidence="4">Type-4 uracil-DNA glycosylase</fullName>
        <ecNumber evidence="3">3.2.2.27</ecNumber>
    </recommendedName>
</protein>
<feature type="region of interest" description="Disordered" evidence="12">
    <location>
        <begin position="71"/>
        <end position="97"/>
    </location>
</feature>
<evidence type="ECO:0000256" key="9">
    <source>
        <dbReference type="ARBA" id="ARBA00023004"/>
    </source>
</evidence>
<proteinExistence type="inferred from homology"/>
<dbReference type="NCBIfam" id="TIGR00758">
    <property type="entry name" value="UDG_fam4"/>
    <property type="match status" value="1"/>
</dbReference>
<keyword evidence="6" id="KW-0479">Metal-binding</keyword>
<dbReference type="InterPro" id="IPR051536">
    <property type="entry name" value="UDG_Type-4/5"/>
</dbReference>